<evidence type="ECO:0000256" key="2">
    <source>
        <dbReference type="ARBA" id="ARBA00022448"/>
    </source>
</evidence>
<dbReference type="HAMAP" id="MF_03105">
    <property type="entry name" value="Mdm34"/>
    <property type="match status" value="1"/>
</dbReference>
<accession>A0A9P1M7V7</accession>
<evidence type="ECO:0000256" key="10">
    <source>
        <dbReference type="HAMAP-Rule" id="MF_03105"/>
    </source>
</evidence>
<evidence type="ECO:0000256" key="9">
    <source>
        <dbReference type="ARBA" id="ARBA00023136"/>
    </source>
</evidence>
<keyword evidence="3 10" id="KW-1134">Transmembrane beta strand</keyword>
<dbReference type="PANTHER" id="PTHR28185:SF1">
    <property type="entry name" value="MITOCHONDRIAL DISTRIBUTION AND MORPHOLOGY PROTEIN 34"/>
    <property type="match status" value="1"/>
</dbReference>
<gene>
    <name evidence="10" type="primary">MDM34</name>
    <name evidence="13" type="ORF">PPNO1_LOCUS1307</name>
</gene>
<keyword evidence="4 10" id="KW-0812">Transmembrane</keyword>
<evidence type="ECO:0000256" key="8">
    <source>
        <dbReference type="ARBA" id="ARBA00023128"/>
    </source>
</evidence>
<dbReference type="OrthoDB" id="17927at2759"/>
<evidence type="ECO:0000256" key="11">
    <source>
        <dbReference type="SAM" id="MobiDB-lite"/>
    </source>
</evidence>
<feature type="region of interest" description="Disordered" evidence="11">
    <location>
        <begin position="322"/>
        <end position="341"/>
    </location>
</feature>
<feature type="compositionally biased region" description="Polar residues" evidence="11">
    <location>
        <begin position="294"/>
        <end position="303"/>
    </location>
</feature>
<keyword evidence="8 10" id="KW-0496">Mitochondrion</keyword>
<feature type="compositionally biased region" description="Basic and acidic residues" evidence="11">
    <location>
        <begin position="538"/>
        <end position="547"/>
    </location>
</feature>
<evidence type="ECO:0000256" key="3">
    <source>
        <dbReference type="ARBA" id="ARBA00022452"/>
    </source>
</evidence>
<comment type="function">
    <text evidence="10">Component of the ERMES/MDM complex, which serves as a molecular tether to connect the endoplasmic reticulum (ER) and mitochondria. Components of this complex are involved in the control of mitochondrial shape and protein biogenesis, and function in nonvesicular lipid trafficking between the ER and mitochondria. MDM34 is required for the interaction of the ER-resident membrane protein MMM1 and the outer mitochondrial membrane-resident beta-barrel protein MDM10.</text>
</comment>
<evidence type="ECO:0000256" key="4">
    <source>
        <dbReference type="ARBA" id="ARBA00022692"/>
    </source>
</evidence>
<keyword evidence="5 10" id="KW-1000">Mitochondrion outer membrane</keyword>
<dbReference type="Proteomes" id="UP000838763">
    <property type="component" value="Unassembled WGS sequence"/>
</dbReference>
<feature type="region of interest" description="Disordered" evidence="11">
    <location>
        <begin position="428"/>
        <end position="513"/>
    </location>
</feature>
<dbReference type="AlphaFoldDB" id="A0A9P1M7V7"/>
<comment type="subunit">
    <text evidence="10">Component of the ER-mitochondria encounter structure (ERMES) or MDM complex, composed of MMM1, MDM10, MDM12 and MDM34.</text>
</comment>
<keyword evidence="7" id="KW-0446">Lipid-binding</keyword>
<evidence type="ECO:0000313" key="14">
    <source>
        <dbReference type="Proteomes" id="UP000838763"/>
    </source>
</evidence>
<feature type="compositionally biased region" description="Basic residues" evidence="11">
    <location>
        <begin position="362"/>
        <end position="375"/>
    </location>
</feature>
<dbReference type="GO" id="GO:0007005">
    <property type="term" value="P:mitochondrion organization"/>
    <property type="evidence" value="ECO:0007669"/>
    <property type="project" value="InterPro"/>
</dbReference>
<dbReference type="GO" id="GO:0008289">
    <property type="term" value="F:lipid binding"/>
    <property type="evidence" value="ECO:0007669"/>
    <property type="project" value="UniProtKB-KW"/>
</dbReference>
<evidence type="ECO:0000259" key="12">
    <source>
        <dbReference type="PROSITE" id="PS51847"/>
    </source>
</evidence>
<keyword evidence="14" id="KW-1185">Reference proteome</keyword>
<evidence type="ECO:0000256" key="5">
    <source>
        <dbReference type="ARBA" id="ARBA00022787"/>
    </source>
</evidence>
<evidence type="ECO:0000313" key="13">
    <source>
        <dbReference type="EMBL" id="CAI4211525.1"/>
    </source>
</evidence>
<comment type="caution">
    <text evidence="13">The sequence shown here is derived from an EMBL/GenBank/DDBJ whole genome shotgun (WGS) entry which is preliminary data.</text>
</comment>
<protein>
    <recommendedName>
        <fullName evidence="10">Mitochondrial distribution and morphology protein 34</fullName>
    </recommendedName>
</protein>
<comment type="domain">
    <text evidence="10">Lacks alpha-helical transmembrane segments, suggesting that it resides in the membrane via beta-sheet conformations similar to those predicted for other outer membrane proteins and porin.</text>
</comment>
<feature type="compositionally biased region" description="Low complexity" evidence="11">
    <location>
        <begin position="322"/>
        <end position="340"/>
    </location>
</feature>
<feature type="region of interest" description="Disordered" evidence="11">
    <location>
        <begin position="538"/>
        <end position="562"/>
    </location>
</feature>
<dbReference type="PANTHER" id="PTHR28185">
    <property type="entry name" value="MITOCHONDRIAL DISTRIBUTION AND MORPHOLOGY PROTEIN 34"/>
    <property type="match status" value="1"/>
</dbReference>
<dbReference type="Pfam" id="PF26545">
    <property type="entry name" value="Mdm34_N"/>
    <property type="match status" value="1"/>
</dbReference>
<dbReference type="PROSITE" id="PS51847">
    <property type="entry name" value="SMP"/>
    <property type="match status" value="1"/>
</dbReference>
<dbReference type="InterPro" id="IPR031468">
    <property type="entry name" value="SMP_LBD"/>
</dbReference>
<organism evidence="13 14">
    <name type="scientific">Parascedosporium putredinis</name>
    <dbReference type="NCBI Taxonomy" id="1442378"/>
    <lineage>
        <taxon>Eukaryota</taxon>
        <taxon>Fungi</taxon>
        <taxon>Dikarya</taxon>
        <taxon>Ascomycota</taxon>
        <taxon>Pezizomycotina</taxon>
        <taxon>Sordariomycetes</taxon>
        <taxon>Hypocreomycetidae</taxon>
        <taxon>Microascales</taxon>
        <taxon>Microascaceae</taxon>
        <taxon>Parascedosporium</taxon>
    </lineage>
</organism>
<dbReference type="GO" id="GO:0032865">
    <property type="term" value="C:ERMES complex"/>
    <property type="evidence" value="ECO:0007669"/>
    <property type="project" value="UniProtKB-UniRule"/>
</dbReference>
<dbReference type="GO" id="GO:1990456">
    <property type="term" value="P:mitochondrion-endoplasmic reticulum membrane tethering"/>
    <property type="evidence" value="ECO:0007669"/>
    <property type="project" value="TreeGrafter"/>
</dbReference>
<evidence type="ECO:0000256" key="7">
    <source>
        <dbReference type="ARBA" id="ARBA00023121"/>
    </source>
</evidence>
<proteinExistence type="inferred from homology"/>
<name>A0A9P1M7V7_9PEZI</name>
<feature type="domain" description="SMP-LTD" evidence="12">
    <location>
        <begin position="1"/>
        <end position="195"/>
    </location>
</feature>
<feature type="region of interest" description="Disordered" evidence="11">
    <location>
        <begin position="291"/>
        <end position="314"/>
    </location>
</feature>
<reference evidence="13" key="1">
    <citation type="submission" date="2022-11" db="EMBL/GenBank/DDBJ databases">
        <authorList>
            <person name="Scott C."/>
            <person name="Bruce N."/>
        </authorList>
    </citation>
    <scope>NUCLEOTIDE SEQUENCE</scope>
</reference>
<feature type="compositionally biased region" description="Basic and acidic residues" evidence="11">
    <location>
        <begin position="433"/>
        <end position="443"/>
    </location>
</feature>
<keyword evidence="6" id="KW-0445">Lipid transport</keyword>
<feature type="compositionally biased region" description="Polar residues" evidence="11">
    <location>
        <begin position="379"/>
        <end position="389"/>
    </location>
</feature>
<dbReference type="GO" id="GO:0015914">
    <property type="term" value="P:phospholipid transport"/>
    <property type="evidence" value="ECO:0007669"/>
    <property type="project" value="TreeGrafter"/>
</dbReference>
<keyword evidence="9 10" id="KW-0472">Membrane</keyword>
<keyword evidence="2" id="KW-0813">Transport</keyword>
<dbReference type="EMBL" id="CALLCH030000002">
    <property type="protein sequence ID" value="CAI4211525.1"/>
    <property type="molecule type" value="Genomic_DNA"/>
</dbReference>
<dbReference type="InterPro" id="IPR027536">
    <property type="entry name" value="MDM34"/>
</dbReference>
<sequence>MAFNFNWSPLAADADFYNRAKDLLTRALNKSPKPPIIVDDILVSDFNLGSTPPDLEILEIGDLAEDRFRGIFKMCYSGDASVTLNTRVQANPMNTYLNSTPSFTSPQPLAASDGLTIPLSITLSHIRLSAFIIVVYSKHKGVTIVFRNDPIESLKVSSTFDSIQFVRDYLQRTIETQLRNLMMEELPSIIHRFSLQVLCHRLPRDDEEDGEGVIDPLASPPLDPVDSAGNLLDANQISELNLGDSEEVQFQFRSLFSNLNLTRLTEVATAHSFLSTFTPGLKDIQLRATDSDLSDASGTSTPRSPGPGHAKTYSFGAPATSYTYSDSGSSSNGSIPSRPSLVSLNSATTGLGLGSGRSRSYTARKRKHRVVNLRRTKSETVSEASSEAGDSTLDDGSSVAESAPEPLIHSSIPEEPEEEIIVPVQPVASTRRTRFEGATDKKRPQMPTRSPLTADLFRKPEDATPTVAISADEKPTSKPTSPVAATPASGPSRIRKSDKKAQQAQQQEQAGFDAPSVILEQAWIMKMAGEIARRVYDEKNRRDSLWDEREDVPPPTKLPRGKNYIFSLSRT</sequence>
<comment type="similarity">
    <text evidence="10">Belongs to the MDM34 family.</text>
</comment>
<evidence type="ECO:0000256" key="6">
    <source>
        <dbReference type="ARBA" id="ARBA00023055"/>
    </source>
</evidence>
<evidence type="ECO:0000256" key="1">
    <source>
        <dbReference type="ARBA" id="ARBA00004370"/>
    </source>
</evidence>
<comment type="subcellular location">
    <subcellularLocation>
        <location evidence="1">Membrane</location>
    </subcellularLocation>
    <subcellularLocation>
        <location evidence="10">Mitochondrion outer membrane</location>
        <topology evidence="10">Multi-pass membrane protein</topology>
    </subcellularLocation>
    <text evidence="10">The ERMES/MDM complex localizes to a few discrete foci (around 10 per single cell), that represent mitochondria-endoplasmic reticulum junctions. These foci are often found next to mtDNA nucleoids.</text>
</comment>
<dbReference type="InterPro" id="IPR058825">
    <property type="entry name" value="MDM34_N"/>
</dbReference>
<feature type="region of interest" description="Disordered" evidence="11">
    <location>
        <begin position="346"/>
        <end position="403"/>
    </location>
</feature>
<dbReference type="CDD" id="cd21673">
    <property type="entry name" value="SMP_Mdm34"/>
    <property type="match status" value="1"/>
</dbReference>